<dbReference type="Gramene" id="LPERR12G04890.1">
    <property type="protein sequence ID" value="LPERR12G04890.1"/>
    <property type="gene ID" value="LPERR12G04890"/>
</dbReference>
<accession>A0A0D9XXM3</accession>
<protein>
    <submittedName>
        <fullName evidence="2">Uncharacterized protein</fullName>
    </submittedName>
</protein>
<dbReference type="EnsemblPlants" id="LPERR12G04890.1">
    <property type="protein sequence ID" value="LPERR12G04890.1"/>
    <property type="gene ID" value="LPERR12G04890"/>
</dbReference>
<feature type="compositionally biased region" description="Basic and acidic residues" evidence="1">
    <location>
        <begin position="29"/>
        <end position="48"/>
    </location>
</feature>
<dbReference type="AlphaFoldDB" id="A0A0D9XXM3"/>
<evidence type="ECO:0000313" key="2">
    <source>
        <dbReference type="EnsemblPlants" id="LPERR12G04890.1"/>
    </source>
</evidence>
<feature type="region of interest" description="Disordered" evidence="1">
    <location>
        <begin position="1"/>
        <end position="72"/>
    </location>
</feature>
<organism evidence="2 3">
    <name type="scientific">Leersia perrieri</name>
    <dbReference type="NCBI Taxonomy" id="77586"/>
    <lineage>
        <taxon>Eukaryota</taxon>
        <taxon>Viridiplantae</taxon>
        <taxon>Streptophyta</taxon>
        <taxon>Embryophyta</taxon>
        <taxon>Tracheophyta</taxon>
        <taxon>Spermatophyta</taxon>
        <taxon>Magnoliopsida</taxon>
        <taxon>Liliopsida</taxon>
        <taxon>Poales</taxon>
        <taxon>Poaceae</taxon>
        <taxon>BOP clade</taxon>
        <taxon>Oryzoideae</taxon>
        <taxon>Oryzeae</taxon>
        <taxon>Oryzinae</taxon>
        <taxon>Leersia</taxon>
    </lineage>
</organism>
<evidence type="ECO:0000313" key="3">
    <source>
        <dbReference type="Proteomes" id="UP000032180"/>
    </source>
</evidence>
<reference evidence="2 3" key="1">
    <citation type="submission" date="2012-08" db="EMBL/GenBank/DDBJ databases">
        <title>Oryza genome evolution.</title>
        <authorList>
            <person name="Wing R.A."/>
        </authorList>
    </citation>
    <scope>NUCLEOTIDE SEQUENCE</scope>
</reference>
<evidence type="ECO:0000256" key="1">
    <source>
        <dbReference type="SAM" id="MobiDB-lite"/>
    </source>
</evidence>
<name>A0A0D9XXM3_9ORYZ</name>
<dbReference type="Proteomes" id="UP000032180">
    <property type="component" value="Chromosome 12"/>
</dbReference>
<proteinExistence type="predicted"/>
<reference evidence="3" key="2">
    <citation type="submission" date="2013-12" db="EMBL/GenBank/DDBJ databases">
        <authorList>
            <person name="Yu Y."/>
            <person name="Lee S."/>
            <person name="de Baynast K."/>
            <person name="Wissotski M."/>
            <person name="Liu L."/>
            <person name="Talag J."/>
            <person name="Goicoechea J."/>
            <person name="Angelova A."/>
            <person name="Jetty R."/>
            <person name="Kudrna D."/>
            <person name="Golser W."/>
            <person name="Rivera L."/>
            <person name="Zhang J."/>
            <person name="Wing R."/>
        </authorList>
    </citation>
    <scope>NUCLEOTIDE SEQUENCE</scope>
</reference>
<reference evidence="2" key="3">
    <citation type="submission" date="2015-04" db="UniProtKB">
        <authorList>
            <consortium name="EnsemblPlants"/>
        </authorList>
    </citation>
    <scope>IDENTIFICATION</scope>
</reference>
<dbReference type="HOGENOM" id="CLU_2725816_0_0_1"/>
<sequence>MEDQHVEHDDRHGIEAEEAGEGLLAAHNGKVEGEHEEEGHEQREEQKRWAGSTSGLRSDIVGNGGIMVKQGP</sequence>
<feature type="compositionally biased region" description="Basic and acidic residues" evidence="1">
    <location>
        <begin position="1"/>
        <end position="15"/>
    </location>
</feature>
<keyword evidence="3" id="KW-1185">Reference proteome</keyword>